<dbReference type="Proteomes" id="UP000005220">
    <property type="component" value="Chromosome 5"/>
</dbReference>
<evidence type="ECO:0000313" key="2">
    <source>
        <dbReference type="EMBL" id="CCF58300.1"/>
    </source>
</evidence>
<dbReference type="Pfam" id="PF05768">
    <property type="entry name" value="Glrx-like"/>
    <property type="match status" value="1"/>
</dbReference>
<keyword evidence="1" id="KW-0249">Electron transport</keyword>
<evidence type="ECO:0000313" key="3">
    <source>
        <dbReference type="Proteomes" id="UP000005220"/>
    </source>
</evidence>
<dbReference type="InterPro" id="IPR036249">
    <property type="entry name" value="Thioredoxin-like_sf"/>
</dbReference>
<comment type="similarity">
    <text evidence="1">Belongs to the glutaredoxin family.</text>
</comment>
<dbReference type="InterPro" id="IPR052565">
    <property type="entry name" value="Glutaredoxin-like_YDR286C"/>
</dbReference>
<reference evidence="2 3" key="1">
    <citation type="journal article" date="2011" name="Proc. Natl. Acad. Sci. U.S.A.">
        <title>Evolutionary erosion of yeast sex chromosomes by mating-type switching accidents.</title>
        <authorList>
            <person name="Gordon J.L."/>
            <person name="Armisen D."/>
            <person name="Proux-Wera E."/>
            <person name="Oheigeartaigh S.S."/>
            <person name="Byrne K.P."/>
            <person name="Wolfe K.H."/>
        </authorList>
    </citation>
    <scope>NUCLEOTIDE SEQUENCE [LARGE SCALE GENOMIC DNA]</scope>
    <source>
        <strain evidence="3">ATCC 22294 / BCRC 22015 / CBS 2517 / CECT 1963 / NBRC 1671 / NRRL Y-8276</strain>
    </source>
</reference>
<evidence type="ECO:0000256" key="1">
    <source>
        <dbReference type="RuleBase" id="RU363082"/>
    </source>
</evidence>
<dbReference type="KEGG" id="kaf:KAFR_0E01460"/>
<dbReference type="eggNOG" id="ENOG502SC8X">
    <property type="taxonomic scope" value="Eukaryota"/>
</dbReference>
<gene>
    <name evidence="2" type="primary">KAFR0E01460</name>
    <name evidence="2" type="ORF">KAFR_0E01460</name>
</gene>
<dbReference type="AlphaFoldDB" id="H2AVA0"/>
<organism evidence="2 3">
    <name type="scientific">Kazachstania africana (strain ATCC 22294 / BCRC 22015 / CBS 2517 / CECT 1963 / NBRC 1671 / NRRL Y-8276)</name>
    <name type="common">Yeast</name>
    <name type="synonym">Kluyveromyces africanus</name>
    <dbReference type="NCBI Taxonomy" id="1071382"/>
    <lineage>
        <taxon>Eukaryota</taxon>
        <taxon>Fungi</taxon>
        <taxon>Dikarya</taxon>
        <taxon>Ascomycota</taxon>
        <taxon>Saccharomycotina</taxon>
        <taxon>Saccharomycetes</taxon>
        <taxon>Saccharomycetales</taxon>
        <taxon>Saccharomycetaceae</taxon>
        <taxon>Kazachstania</taxon>
    </lineage>
</organism>
<accession>H2AVA0</accession>
<dbReference type="RefSeq" id="XP_003957435.1">
    <property type="nucleotide sequence ID" value="XM_003957386.1"/>
</dbReference>
<dbReference type="PANTHER" id="PTHR33558">
    <property type="entry name" value="GLUTAREDOXIN-LIKE PROTEIN C5ORF63 HOMOLOG"/>
    <property type="match status" value="1"/>
</dbReference>
<dbReference type="HOGENOM" id="CLU_125054_0_0_1"/>
<dbReference type="STRING" id="1071382.H2AVA0"/>
<proteinExistence type="inferred from homology"/>
<dbReference type="InParanoid" id="H2AVA0"/>
<dbReference type="Gene3D" id="3.40.30.10">
    <property type="entry name" value="Glutaredoxin"/>
    <property type="match status" value="1"/>
</dbReference>
<keyword evidence="1" id="KW-0813">Transport</keyword>
<dbReference type="InterPro" id="IPR008554">
    <property type="entry name" value="Glutaredoxin-like"/>
</dbReference>
<dbReference type="GeneID" id="13882879"/>
<dbReference type="OrthoDB" id="429967at2759"/>
<protein>
    <recommendedName>
        <fullName evidence="1">Glutaredoxin-like protein</fullName>
    </recommendedName>
</protein>
<name>H2AVA0_KAZAF</name>
<keyword evidence="3" id="KW-1185">Reference proteome</keyword>
<dbReference type="SUPFAM" id="SSF52833">
    <property type="entry name" value="Thioredoxin-like"/>
    <property type="match status" value="1"/>
</dbReference>
<sequence>MQRAVLRCPTLARRTFTTKSKLLNYANLKLTFFHKPNCGLCDVAKEVIDDVLSSTEFKNEKIVVFGVNINDAKNNKWWKMYCFDIPVLHLEDTTNAKPLVVIEHFFREDDLAEKIRLFK</sequence>
<dbReference type="EMBL" id="HE650825">
    <property type="protein sequence ID" value="CCF58300.1"/>
    <property type="molecule type" value="Genomic_DNA"/>
</dbReference>
<dbReference type="PANTHER" id="PTHR33558:SF1">
    <property type="entry name" value="GLUTAREDOXIN-LIKE PROTEIN C5ORF63 HOMOLOG"/>
    <property type="match status" value="1"/>
</dbReference>